<dbReference type="AlphaFoldDB" id="A0A9D2R862"/>
<gene>
    <name evidence="1" type="ORF">H9913_09585</name>
</gene>
<proteinExistence type="predicted"/>
<reference evidence="1" key="2">
    <citation type="submission" date="2021-04" db="EMBL/GenBank/DDBJ databases">
        <authorList>
            <person name="Gilroy R."/>
        </authorList>
    </citation>
    <scope>NUCLEOTIDE SEQUENCE</scope>
    <source>
        <strain evidence="1">ChiW19-6364</strain>
    </source>
</reference>
<dbReference type="Proteomes" id="UP000823850">
    <property type="component" value="Unassembled WGS sequence"/>
</dbReference>
<comment type="caution">
    <text evidence="1">The sequence shown here is derived from an EMBL/GenBank/DDBJ whole genome shotgun (WGS) entry which is preliminary data.</text>
</comment>
<evidence type="ECO:0000313" key="2">
    <source>
        <dbReference type="Proteomes" id="UP000823850"/>
    </source>
</evidence>
<name>A0A9D2R862_9FIRM</name>
<reference evidence="1" key="1">
    <citation type="journal article" date="2021" name="PeerJ">
        <title>Extensive microbial diversity within the chicken gut microbiome revealed by metagenomics and culture.</title>
        <authorList>
            <person name="Gilroy R."/>
            <person name="Ravi A."/>
            <person name="Getino M."/>
            <person name="Pursley I."/>
            <person name="Horton D.L."/>
            <person name="Alikhan N.F."/>
            <person name="Baker D."/>
            <person name="Gharbi K."/>
            <person name="Hall N."/>
            <person name="Watson M."/>
            <person name="Adriaenssens E.M."/>
            <person name="Foster-Nyarko E."/>
            <person name="Jarju S."/>
            <person name="Secka A."/>
            <person name="Antonio M."/>
            <person name="Oren A."/>
            <person name="Chaudhuri R.R."/>
            <person name="La Ragione R."/>
            <person name="Hildebrand F."/>
            <person name="Pallen M.J."/>
        </authorList>
    </citation>
    <scope>NUCLEOTIDE SEQUENCE</scope>
    <source>
        <strain evidence="1">ChiW19-6364</strain>
    </source>
</reference>
<evidence type="ECO:0000313" key="1">
    <source>
        <dbReference type="EMBL" id="HJD40269.1"/>
    </source>
</evidence>
<accession>A0A9D2R862</accession>
<dbReference type="EMBL" id="DWUX01000173">
    <property type="protein sequence ID" value="HJD40269.1"/>
    <property type="molecule type" value="Genomic_DNA"/>
</dbReference>
<protein>
    <submittedName>
        <fullName evidence="1">Uncharacterized protein</fullName>
    </submittedName>
</protein>
<organism evidence="1 2">
    <name type="scientific">Candidatus Blautia stercoripullorum</name>
    <dbReference type="NCBI Taxonomy" id="2838502"/>
    <lineage>
        <taxon>Bacteria</taxon>
        <taxon>Bacillati</taxon>
        <taxon>Bacillota</taxon>
        <taxon>Clostridia</taxon>
        <taxon>Lachnospirales</taxon>
        <taxon>Lachnospiraceae</taxon>
        <taxon>Blautia</taxon>
    </lineage>
</organism>
<sequence length="54" mass="6114">MADSIALKEGKAFAFLFFKPISAQAIWELKKTGIQVIMLIEVKRADIVLMKTIF</sequence>